<dbReference type="CDD" id="cd04622">
    <property type="entry name" value="CBS_pair_HRP1_like"/>
    <property type="match status" value="1"/>
</dbReference>
<evidence type="ECO:0000259" key="4">
    <source>
        <dbReference type="PROSITE" id="PS51371"/>
    </source>
</evidence>
<evidence type="ECO:0000313" key="5">
    <source>
        <dbReference type="EMBL" id="MDT0275591.1"/>
    </source>
</evidence>
<feature type="domain" description="CBS" evidence="4">
    <location>
        <begin position="7"/>
        <end position="65"/>
    </location>
</feature>
<dbReference type="RefSeq" id="WP_311344404.1">
    <property type="nucleotide sequence ID" value="NZ_JAVREI010000002.1"/>
</dbReference>
<dbReference type="Gene3D" id="3.10.580.10">
    <property type="entry name" value="CBS-domain"/>
    <property type="match status" value="1"/>
</dbReference>
<dbReference type="PANTHER" id="PTHR43080">
    <property type="entry name" value="CBS DOMAIN-CONTAINING PROTEIN CBSX3, MITOCHONDRIAL"/>
    <property type="match status" value="1"/>
</dbReference>
<protein>
    <submittedName>
        <fullName evidence="5">CBS domain-containing protein</fullName>
    </submittedName>
</protein>
<name>A0ABU2K5W8_9ACTN</name>
<evidence type="ECO:0000256" key="3">
    <source>
        <dbReference type="SAM" id="MobiDB-lite"/>
    </source>
</evidence>
<gene>
    <name evidence="5" type="ORF">RM425_06705</name>
</gene>
<dbReference type="InterPro" id="IPR046342">
    <property type="entry name" value="CBS_dom_sf"/>
</dbReference>
<dbReference type="Pfam" id="PF00571">
    <property type="entry name" value="CBS"/>
    <property type="match status" value="2"/>
</dbReference>
<evidence type="ECO:0000313" key="6">
    <source>
        <dbReference type="Proteomes" id="UP001183222"/>
    </source>
</evidence>
<keyword evidence="6" id="KW-1185">Reference proteome</keyword>
<reference evidence="6" key="1">
    <citation type="submission" date="2023-07" db="EMBL/GenBank/DDBJ databases">
        <title>30 novel species of actinomycetes from the DSMZ collection.</title>
        <authorList>
            <person name="Nouioui I."/>
        </authorList>
    </citation>
    <scope>NUCLEOTIDE SEQUENCE [LARGE SCALE GENOMIC DNA]</scope>
    <source>
        <strain evidence="6">DSM 46792</strain>
    </source>
</reference>
<dbReference type="PANTHER" id="PTHR43080:SF2">
    <property type="entry name" value="CBS DOMAIN-CONTAINING PROTEIN"/>
    <property type="match status" value="1"/>
</dbReference>
<dbReference type="SUPFAM" id="SSF54631">
    <property type="entry name" value="CBS-domain pair"/>
    <property type="match status" value="1"/>
</dbReference>
<evidence type="ECO:0000256" key="2">
    <source>
        <dbReference type="PROSITE-ProRule" id="PRU00703"/>
    </source>
</evidence>
<dbReference type="InterPro" id="IPR051257">
    <property type="entry name" value="Diverse_CBS-Domain"/>
</dbReference>
<dbReference type="InterPro" id="IPR000644">
    <property type="entry name" value="CBS_dom"/>
</dbReference>
<proteinExistence type="predicted"/>
<comment type="caution">
    <text evidence="5">The sequence shown here is derived from an EMBL/GenBank/DDBJ whole genome shotgun (WGS) entry which is preliminary data.</text>
</comment>
<keyword evidence="1 2" id="KW-0129">CBS domain</keyword>
<dbReference type="PROSITE" id="PS51371">
    <property type="entry name" value="CBS"/>
    <property type="match status" value="2"/>
</dbReference>
<organism evidence="5 6">
    <name type="scientific">Blastococcus goldschmidtiae</name>
    <dbReference type="NCBI Taxonomy" id="3075546"/>
    <lineage>
        <taxon>Bacteria</taxon>
        <taxon>Bacillati</taxon>
        <taxon>Actinomycetota</taxon>
        <taxon>Actinomycetes</taxon>
        <taxon>Geodermatophilales</taxon>
        <taxon>Geodermatophilaceae</taxon>
        <taxon>Blastococcus</taxon>
    </lineage>
</organism>
<evidence type="ECO:0000256" key="1">
    <source>
        <dbReference type="ARBA" id="ARBA00023122"/>
    </source>
</evidence>
<dbReference type="EMBL" id="JAVREI010000002">
    <property type="protein sequence ID" value="MDT0275591.1"/>
    <property type="molecule type" value="Genomic_DNA"/>
</dbReference>
<sequence>MRVSDVMTADPTCCSPETTVREAAELMADNDCGCLPVVDEDRHVVGVVTDRDITCRCVAEGKDPETPVAEVMTSQASCCGPDDDVDEVARIMSDSKIRRVPVVDAGGCCIGMVAQADLARTDQQQAGDVVGEVSEENQSSSQA</sequence>
<feature type="region of interest" description="Disordered" evidence="3">
    <location>
        <begin position="122"/>
        <end position="143"/>
    </location>
</feature>
<dbReference type="SMART" id="SM00116">
    <property type="entry name" value="CBS"/>
    <property type="match status" value="2"/>
</dbReference>
<accession>A0ABU2K5W8</accession>
<feature type="domain" description="CBS" evidence="4">
    <location>
        <begin position="72"/>
        <end position="129"/>
    </location>
</feature>
<dbReference type="Proteomes" id="UP001183222">
    <property type="component" value="Unassembled WGS sequence"/>
</dbReference>